<dbReference type="Proteomes" id="UP000000759">
    <property type="component" value="Chromosome 4"/>
</dbReference>
<evidence type="ECO:0000313" key="4">
    <source>
        <dbReference type="Proteomes" id="UP000000759"/>
    </source>
</evidence>
<dbReference type="GeneID" id="7198009"/>
<feature type="chain" id="PRO_5002855428" evidence="2">
    <location>
        <begin position="26"/>
        <end position="385"/>
    </location>
</feature>
<dbReference type="eggNOG" id="ENOG502TN4V">
    <property type="taxonomic scope" value="Eukaryota"/>
</dbReference>
<dbReference type="OrthoDB" id="47884at2759"/>
<evidence type="ECO:0000256" key="2">
    <source>
        <dbReference type="SAM" id="SignalP"/>
    </source>
</evidence>
<dbReference type="EMBL" id="CM000607">
    <property type="protein sequence ID" value="EEC50104.1"/>
    <property type="molecule type" value="Genomic_DNA"/>
</dbReference>
<evidence type="ECO:0000313" key="3">
    <source>
        <dbReference type="EMBL" id="EEC50104.1"/>
    </source>
</evidence>
<name>B7FTM1_PHATC</name>
<dbReference type="HOGENOM" id="CLU_718596_0_0_1"/>
<dbReference type="InParanoid" id="B7FTM1"/>
<keyword evidence="2" id="KW-0732">Signal</keyword>
<dbReference type="PaxDb" id="2850-Phatr44299"/>
<keyword evidence="4" id="KW-1185">Reference proteome</keyword>
<feature type="region of interest" description="Disordered" evidence="1">
    <location>
        <begin position="74"/>
        <end position="95"/>
    </location>
</feature>
<accession>B7FTM1</accession>
<protein>
    <submittedName>
        <fullName evidence="3">Uncharacterized protein</fullName>
    </submittedName>
</protein>
<proteinExistence type="predicted"/>
<feature type="signal peptide" evidence="2">
    <location>
        <begin position="1"/>
        <end position="25"/>
    </location>
</feature>
<sequence>MNSRTTSSLIAAAIVWSVVTGLGLAQNICSPQVCSAFVGRTGFRCVKRSCGVRRRCVSPGLQTRPTVVKATTQEDDDENLYVTNNGSGSSNNSGSVSLRRRAQFSFVTVSPNGFWVILKIGDNRFLPMQITDTTMDQASATTPEALTVLQLLSDVDMAGAILPPDALAQLVVRHCEEKVELQKNEVCKTSLQIVKAVKEELPPNNDSYSSLHQWFRSRMRLPVSTLDEVVVCLTENEDKAILNLQVAVKDFGILSVRPSEDTVQEICYDYRPATSAYFLGLALALRYKSPVVLEAPSDAQAFLTMQQIEERFPMYTTVDRLQQTSSRVTANIEKSFQINQLQAALRIALEKGDAQAAVKIRAQLDIQDSMEDLPTQPESETDKME</sequence>
<dbReference type="AlphaFoldDB" id="B7FTM1"/>
<dbReference type="RefSeq" id="XP_002178439.1">
    <property type="nucleotide sequence ID" value="XM_002178403.1"/>
</dbReference>
<reference evidence="4" key="2">
    <citation type="submission" date="2008-08" db="EMBL/GenBank/DDBJ databases">
        <authorList>
            <consortium name="Diatom Consortium"/>
            <person name="Grigoriev I."/>
            <person name="Grimwood J."/>
            <person name="Kuo A."/>
            <person name="Otillar R.P."/>
            <person name="Salamov A."/>
            <person name="Detter J.C."/>
            <person name="Lindquist E."/>
            <person name="Shapiro H."/>
            <person name="Lucas S."/>
            <person name="Glavina del Rio T."/>
            <person name="Pitluck S."/>
            <person name="Rokhsar D."/>
            <person name="Bowler C."/>
        </authorList>
    </citation>
    <scope>GENOME REANNOTATION</scope>
    <source>
        <strain evidence="4">CCAP 1055/1</strain>
    </source>
</reference>
<reference evidence="3 4" key="1">
    <citation type="journal article" date="2008" name="Nature">
        <title>The Phaeodactylum genome reveals the evolutionary history of diatom genomes.</title>
        <authorList>
            <person name="Bowler C."/>
            <person name="Allen A.E."/>
            <person name="Badger J.H."/>
            <person name="Grimwood J."/>
            <person name="Jabbari K."/>
            <person name="Kuo A."/>
            <person name="Maheswari U."/>
            <person name="Martens C."/>
            <person name="Maumus F."/>
            <person name="Otillar R.P."/>
            <person name="Rayko E."/>
            <person name="Salamov A."/>
            <person name="Vandepoele K."/>
            <person name="Beszteri B."/>
            <person name="Gruber A."/>
            <person name="Heijde M."/>
            <person name="Katinka M."/>
            <person name="Mock T."/>
            <person name="Valentin K."/>
            <person name="Verret F."/>
            <person name="Berges J.A."/>
            <person name="Brownlee C."/>
            <person name="Cadoret J.P."/>
            <person name="Chiovitti A."/>
            <person name="Choi C.J."/>
            <person name="Coesel S."/>
            <person name="De Martino A."/>
            <person name="Detter J.C."/>
            <person name="Durkin C."/>
            <person name="Falciatore A."/>
            <person name="Fournet J."/>
            <person name="Haruta M."/>
            <person name="Huysman M.J."/>
            <person name="Jenkins B.D."/>
            <person name="Jiroutova K."/>
            <person name="Jorgensen R.E."/>
            <person name="Joubert Y."/>
            <person name="Kaplan A."/>
            <person name="Kroger N."/>
            <person name="Kroth P.G."/>
            <person name="La Roche J."/>
            <person name="Lindquist E."/>
            <person name="Lommer M."/>
            <person name="Martin-Jezequel V."/>
            <person name="Lopez P.J."/>
            <person name="Lucas S."/>
            <person name="Mangogna M."/>
            <person name="McGinnis K."/>
            <person name="Medlin L.K."/>
            <person name="Montsant A."/>
            <person name="Oudot-Le Secq M.P."/>
            <person name="Napoli C."/>
            <person name="Obornik M."/>
            <person name="Parker M.S."/>
            <person name="Petit J.L."/>
            <person name="Porcel B.M."/>
            <person name="Poulsen N."/>
            <person name="Robison M."/>
            <person name="Rychlewski L."/>
            <person name="Rynearson T.A."/>
            <person name="Schmutz J."/>
            <person name="Shapiro H."/>
            <person name="Siaut M."/>
            <person name="Stanley M."/>
            <person name="Sussman M.R."/>
            <person name="Taylor A.R."/>
            <person name="Vardi A."/>
            <person name="von Dassow P."/>
            <person name="Vyverman W."/>
            <person name="Willis A."/>
            <person name="Wyrwicz L.S."/>
            <person name="Rokhsar D.S."/>
            <person name="Weissenbach J."/>
            <person name="Armbrust E.V."/>
            <person name="Green B.R."/>
            <person name="Van de Peer Y."/>
            <person name="Grigoriev I.V."/>
        </authorList>
    </citation>
    <scope>NUCLEOTIDE SEQUENCE [LARGE SCALE GENOMIC DNA]</scope>
    <source>
        <strain evidence="3 4">CCAP 1055/1</strain>
    </source>
</reference>
<evidence type="ECO:0000256" key="1">
    <source>
        <dbReference type="SAM" id="MobiDB-lite"/>
    </source>
</evidence>
<gene>
    <name evidence="3" type="ORF">PHATRDRAFT_44299</name>
</gene>
<dbReference type="KEGG" id="pti:PHATRDRAFT_44299"/>
<feature type="compositionally biased region" description="Low complexity" evidence="1">
    <location>
        <begin position="84"/>
        <end position="95"/>
    </location>
</feature>
<organism evidence="3 4">
    <name type="scientific">Phaeodactylum tricornutum (strain CCAP 1055/1)</name>
    <dbReference type="NCBI Taxonomy" id="556484"/>
    <lineage>
        <taxon>Eukaryota</taxon>
        <taxon>Sar</taxon>
        <taxon>Stramenopiles</taxon>
        <taxon>Ochrophyta</taxon>
        <taxon>Bacillariophyta</taxon>
        <taxon>Bacillariophyceae</taxon>
        <taxon>Bacillariophycidae</taxon>
        <taxon>Naviculales</taxon>
        <taxon>Phaeodactylaceae</taxon>
        <taxon>Phaeodactylum</taxon>
    </lineage>
</organism>